<dbReference type="RefSeq" id="WP_349542679.1">
    <property type="nucleotide sequence ID" value="NZ_JAOALG010000001.1"/>
</dbReference>
<evidence type="ECO:0000313" key="1">
    <source>
        <dbReference type="EMBL" id="MEQ5840512.1"/>
    </source>
</evidence>
<reference evidence="1 2" key="1">
    <citation type="journal article" date="2024" name="Chem. Sci.">
        <title>Discovery of a lagriamide polyketide by integrated genome mining, isotopic labeling, and untargeted metabolomics.</title>
        <authorList>
            <person name="Fergusson C.H."/>
            <person name="Saulog J."/>
            <person name="Paulo B.S."/>
            <person name="Wilson D.M."/>
            <person name="Liu D.Y."/>
            <person name="Morehouse N.J."/>
            <person name="Waterworth S."/>
            <person name="Barkei J."/>
            <person name="Gray C.A."/>
            <person name="Kwan J.C."/>
            <person name="Eustaquio A.S."/>
            <person name="Linington R.G."/>
        </authorList>
    </citation>
    <scope>NUCLEOTIDE SEQUENCE [LARGE SCALE GENOMIC DNA]</scope>
    <source>
        <strain evidence="1 2">RL17-338-BIF-B</strain>
    </source>
</reference>
<protein>
    <recommendedName>
        <fullName evidence="3">Integron gene cassette protein</fullName>
    </recommendedName>
</protein>
<dbReference type="Proteomes" id="UP001469089">
    <property type="component" value="Unassembled WGS sequence"/>
</dbReference>
<keyword evidence="2" id="KW-1185">Reference proteome</keyword>
<proteinExistence type="predicted"/>
<sequence>MNQYPSLEAAFSVNPSTVADWGYISCREQDLSILGISFFSDIEDPGECRRAIVESDNGDLFIFTKYEFSPDSIVVLASSAEIKCEREFLDKFPNEYAVEIVKLGIVYFGTPS</sequence>
<dbReference type="EMBL" id="JAOALG010000001">
    <property type="protein sequence ID" value="MEQ5840512.1"/>
    <property type="molecule type" value="Genomic_DNA"/>
</dbReference>
<accession>A0ABV1LMJ2</accession>
<evidence type="ECO:0000313" key="2">
    <source>
        <dbReference type="Proteomes" id="UP001469089"/>
    </source>
</evidence>
<gene>
    <name evidence="1" type="ORF">N0A02_13865</name>
</gene>
<comment type="caution">
    <text evidence="1">The sequence shown here is derived from an EMBL/GenBank/DDBJ whole genome shotgun (WGS) entry which is preliminary data.</text>
</comment>
<name>A0ABV1LMJ2_9BURK</name>
<evidence type="ECO:0008006" key="3">
    <source>
        <dbReference type="Google" id="ProtNLM"/>
    </source>
</evidence>
<organism evidence="1 2">
    <name type="scientific">Paraburkholderia acidicola</name>
    <dbReference type="NCBI Taxonomy" id="1912599"/>
    <lineage>
        <taxon>Bacteria</taxon>
        <taxon>Pseudomonadati</taxon>
        <taxon>Pseudomonadota</taxon>
        <taxon>Betaproteobacteria</taxon>
        <taxon>Burkholderiales</taxon>
        <taxon>Burkholderiaceae</taxon>
        <taxon>Paraburkholderia</taxon>
    </lineage>
</organism>